<evidence type="ECO:0000313" key="3">
    <source>
        <dbReference type="Proteomes" id="UP000181057"/>
    </source>
</evidence>
<evidence type="ECO:0000313" key="2">
    <source>
        <dbReference type="EMBL" id="BAB16572.1"/>
    </source>
</evidence>
<feature type="region of interest" description="Disordered" evidence="1">
    <location>
        <begin position="1"/>
        <end position="24"/>
    </location>
</feature>
<organism evidence="2 3">
    <name type="scientific">Gallid alphaherpesvirus 3</name>
    <dbReference type="NCBI Taxonomy" id="35250"/>
    <lineage>
        <taxon>Viruses</taxon>
        <taxon>Duplodnaviria</taxon>
        <taxon>Heunggongvirae</taxon>
        <taxon>Peploviricota</taxon>
        <taxon>Herviviricetes</taxon>
        <taxon>Herpesvirales</taxon>
        <taxon>Orthoherpesviridae</taxon>
        <taxon>Alphaherpesvirinae</taxon>
        <taxon>Mardivirus</taxon>
        <taxon>Mardivirus gallidalpha3</taxon>
    </lineage>
</organism>
<proteinExistence type="predicted"/>
<reference evidence="2 3" key="1">
    <citation type="journal article" date="2001" name="Curr. Top. Microbiol. Immunol.">
        <title>A complete genomic DNA sequence of Marek's disease virus type 2, strain HPRS24.</title>
        <authorList>
            <person name="Izumiya Y."/>
            <person name="Jang H.K."/>
            <person name="Ono M."/>
            <person name="Mikami T."/>
        </authorList>
    </citation>
    <scope>NUCLEOTIDE SEQUENCE [LARGE SCALE GENOMIC DNA]</scope>
    <source>
        <strain evidence="2">HPRS24</strain>
    </source>
</reference>
<name>Q9DH36_9ALPH</name>
<dbReference type="Proteomes" id="UP000181057">
    <property type="component" value="Segment"/>
</dbReference>
<evidence type="ECO:0000256" key="1">
    <source>
        <dbReference type="SAM" id="MobiDB-lite"/>
    </source>
</evidence>
<protein>
    <submittedName>
        <fullName evidence="2">R-LORF9 protein</fullName>
    </submittedName>
</protein>
<gene>
    <name evidence="2" type="primary">R-LORF9</name>
</gene>
<accession>Q9DH36</accession>
<feature type="region of interest" description="Disordered" evidence="1">
    <location>
        <begin position="144"/>
        <end position="184"/>
    </location>
</feature>
<dbReference type="EMBL" id="AB049735">
    <property type="protein sequence ID" value="BAB16503.1"/>
    <property type="molecule type" value="Genomic_DNA"/>
</dbReference>
<dbReference type="EMBL" id="AB049735">
    <property type="protein sequence ID" value="BAB16572.1"/>
    <property type="molecule type" value="Genomic_DNA"/>
</dbReference>
<sequence length="263" mass="28560">MGEGTASRTRAGVGHGRWRGVGNAATPRPVHVVMRGIEFPDGEELSAHRSRDQRICHIYATPRPSPHEQGRGSRFVAHTSTLTFAATMKIVSPDQLPLYVLTASDGTTEFSIRDWSLWDRDPESRAGTHRGLRQTERSLLERCRLGPGPSRVRPAISLPPPPPPQARAGPRLSGKVSPAGSGGRGKDVCVIRNRAGPFYVSEFEHALTSCSHRLKPSDRVRAPGQPSVANVWKSLWSLVSRAVRGNAEGSYGRPEEGDAETAV</sequence>